<dbReference type="AlphaFoldDB" id="A0A375I469"/>
<dbReference type="InterPro" id="IPR011701">
    <property type="entry name" value="MFS"/>
</dbReference>
<dbReference type="InterPro" id="IPR036259">
    <property type="entry name" value="MFS_trans_sf"/>
</dbReference>
<dbReference type="PANTHER" id="PTHR23513">
    <property type="entry name" value="INTEGRAL MEMBRANE EFFLUX PROTEIN-RELATED"/>
    <property type="match status" value="1"/>
</dbReference>
<evidence type="ECO:0000313" key="8">
    <source>
        <dbReference type="EMBL" id="SPF69514.1"/>
    </source>
</evidence>
<dbReference type="RefSeq" id="WP_119716590.1">
    <property type="nucleotide sequence ID" value="NZ_OMOH01000015.1"/>
</dbReference>
<feature type="transmembrane region" description="Helical" evidence="6">
    <location>
        <begin position="167"/>
        <end position="187"/>
    </location>
</feature>
<accession>A0A375I469</accession>
<evidence type="ECO:0000259" key="7">
    <source>
        <dbReference type="PROSITE" id="PS50850"/>
    </source>
</evidence>
<dbReference type="GO" id="GO:0022857">
    <property type="term" value="F:transmembrane transporter activity"/>
    <property type="evidence" value="ECO:0007669"/>
    <property type="project" value="InterPro"/>
</dbReference>
<feature type="domain" description="Major facilitator superfamily (MFS) profile" evidence="7">
    <location>
        <begin position="1"/>
        <end position="402"/>
    </location>
</feature>
<feature type="transmembrane region" description="Helical" evidence="6">
    <location>
        <begin position="380"/>
        <end position="398"/>
    </location>
</feature>
<evidence type="ECO:0000313" key="9">
    <source>
        <dbReference type="Proteomes" id="UP000265962"/>
    </source>
</evidence>
<keyword evidence="3 6" id="KW-0812">Transmembrane</keyword>
<feature type="transmembrane region" description="Helical" evidence="6">
    <location>
        <begin position="284"/>
        <end position="304"/>
    </location>
</feature>
<organism evidence="8 9">
    <name type="scientific">Propionibacterium ruminifibrarum</name>
    <dbReference type="NCBI Taxonomy" id="1962131"/>
    <lineage>
        <taxon>Bacteria</taxon>
        <taxon>Bacillati</taxon>
        <taxon>Actinomycetota</taxon>
        <taxon>Actinomycetes</taxon>
        <taxon>Propionibacteriales</taxon>
        <taxon>Propionibacteriaceae</taxon>
        <taxon>Propionibacterium</taxon>
    </lineage>
</organism>
<keyword evidence="2" id="KW-1003">Cell membrane</keyword>
<protein>
    <submittedName>
        <fullName evidence="8">Major facilitator superfamily (MFS) profile</fullName>
    </submittedName>
</protein>
<feature type="transmembrane region" description="Helical" evidence="6">
    <location>
        <begin position="310"/>
        <end position="329"/>
    </location>
</feature>
<dbReference type="Proteomes" id="UP000265962">
    <property type="component" value="Unassembled WGS sequence"/>
</dbReference>
<evidence type="ECO:0000256" key="3">
    <source>
        <dbReference type="ARBA" id="ARBA00022692"/>
    </source>
</evidence>
<keyword evidence="5 6" id="KW-0472">Membrane</keyword>
<comment type="subcellular location">
    <subcellularLocation>
        <location evidence="1">Cell membrane</location>
        <topology evidence="1">Multi-pass membrane protein</topology>
    </subcellularLocation>
</comment>
<evidence type="ECO:0000256" key="1">
    <source>
        <dbReference type="ARBA" id="ARBA00004651"/>
    </source>
</evidence>
<feature type="transmembrane region" description="Helical" evidence="6">
    <location>
        <begin position="350"/>
        <end position="374"/>
    </location>
</feature>
<dbReference type="CDD" id="cd06173">
    <property type="entry name" value="MFS_MefA_like"/>
    <property type="match status" value="1"/>
</dbReference>
<dbReference type="PANTHER" id="PTHR23513:SF6">
    <property type="entry name" value="MAJOR FACILITATOR SUPERFAMILY ASSOCIATED DOMAIN-CONTAINING PROTEIN"/>
    <property type="match status" value="1"/>
</dbReference>
<reference evidence="9" key="1">
    <citation type="submission" date="2018-02" db="EMBL/GenBank/DDBJ databases">
        <authorList>
            <person name="Hornung B."/>
        </authorList>
    </citation>
    <scope>NUCLEOTIDE SEQUENCE [LARGE SCALE GENOMIC DNA]</scope>
</reference>
<keyword evidence="9" id="KW-1185">Reference proteome</keyword>
<name>A0A375I469_9ACTN</name>
<feature type="transmembrane region" description="Helical" evidence="6">
    <location>
        <begin position="253"/>
        <end position="272"/>
    </location>
</feature>
<feature type="transmembrane region" description="Helical" evidence="6">
    <location>
        <begin position="86"/>
        <end position="111"/>
    </location>
</feature>
<sequence length="414" mass="43245">MLRILRHRVYSHLFGSLVCSLLGSGLATVALGLVAYDIAGTSASAVLGAIFTVKMIAYVFVAPLANAAVVHLPRRAVMVGSDVLRLVAALCLPFVSASWQIFVLVFVLQAASATFTPTFQSVVPAVLPDEDDYTNALSLARLAGDLETILSPVLAAALLLVVRANTLFLGTAIGFAASALLVVSAAIPHDLGIAADDEEPFFRRARSGIELFFRTPALRPVVALNVTVAAVVSFVLVQTVVIVRSDFGMSQTAVALFLAVNGAGSIAAALALPRVLRRLPERSVMLPSALLLCAALVAVAVALTGTNGRWTPGAVAALWALIGVGWAGLEMPIGRLIPRAVPEQRLSAAFAGQFSLSHGCWLVCYPLTGALAHWGMGRTALIMASLGAVAALAGVVLWRPQHRTQNVTRTSGGF</sequence>
<dbReference type="Pfam" id="PF07690">
    <property type="entry name" value="MFS_1"/>
    <property type="match status" value="1"/>
</dbReference>
<feature type="transmembrane region" description="Helical" evidence="6">
    <location>
        <begin position="42"/>
        <end position="65"/>
    </location>
</feature>
<evidence type="ECO:0000256" key="4">
    <source>
        <dbReference type="ARBA" id="ARBA00022989"/>
    </source>
</evidence>
<dbReference type="InterPro" id="IPR020846">
    <property type="entry name" value="MFS_dom"/>
</dbReference>
<dbReference type="OrthoDB" id="4368225at2"/>
<dbReference type="Gene3D" id="1.20.1250.20">
    <property type="entry name" value="MFS general substrate transporter like domains"/>
    <property type="match status" value="1"/>
</dbReference>
<evidence type="ECO:0000256" key="6">
    <source>
        <dbReference type="SAM" id="Phobius"/>
    </source>
</evidence>
<proteinExistence type="predicted"/>
<gene>
    <name evidence="8" type="ORF">PROPJV5_2502</name>
</gene>
<feature type="transmembrane region" description="Helical" evidence="6">
    <location>
        <begin position="12"/>
        <end position="36"/>
    </location>
</feature>
<dbReference type="PROSITE" id="PS50850">
    <property type="entry name" value="MFS"/>
    <property type="match status" value="1"/>
</dbReference>
<evidence type="ECO:0000256" key="5">
    <source>
        <dbReference type="ARBA" id="ARBA00023136"/>
    </source>
</evidence>
<dbReference type="EMBL" id="OMOH01000015">
    <property type="protein sequence ID" value="SPF69514.1"/>
    <property type="molecule type" value="Genomic_DNA"/>
</dbReference>
<keyword evidence="4 6" id="KW-1133">Transmembrane helix</keyword>
<dbReference type="GO" id="GO:0005886">
    <property type="term" value="C:plasma membrane"/>
    <property type="evidence" value="ECO:0007669"/>
    <property type="project" value="UniProtKB-SubCell"/>
</dbReference>
<dbReference type="SUPFAM" id="SSF103473">
    <property type="entry name" value="MFS general substrate transporter"/>
    <property type="match status" value="1"/>
</dbReference>
<feature type="transmembrane region" description="Helical" evidence="6">
    <location>
        <begin position="221"/>
        <end position="241"/>
    </location>
</feature>
<evidence type="ECO:0000256" key="2">
    <source>
        <dbReference type="ARBA" id="ARBA00022475"/>
    </source>
</evidence>